<protein>
    <submittedName>
        <fullName evidence="1">Uncharacterized protein</fullName>
    </submittedName>
</protein>
<comment type="caution">
    <text evidence="1">The sequence shown here is derived from an EMBL/GenBank/DDBJ whole genome shotgun (WGS) entry which is preliminary data.</text>
</comment>
<reference evidence="1 2" key="1">
    <citation type="submission" date="2019-04" db="EMBL/GenBank/DDBJ databases">
        <title>Chromosome genome assembly for Takifugu flavidus.</title>
        <authorList>
            <person name="Xiao S."/>
        </authorList>
    </citation>
    <scope>NUCLEOTIDE SEQUENCE [LARGE SCALE GENOMIC DNA]</scope>
    <source>
        <strain evidence="1">HTHZ2018</strain>
        <tissue evidence="1">Muscle</tissue>
    </source>
</reference>
<proteinExistence type="predicted"/>
<accession>A0A5C6NP75</accession>
<gene>
    <name evidence="1" type="ORF">D4764_02G0004780</name>
</gene>
<name>A0A5C6NP75_9TELE</name>
<organism evidence="1 2">
    <name type="scientific">Takifugu flavidus</name>
    <name type="common">sansaifugu</name>
    <dbReference type="NCBI Taxonomy" id="433684"/>
    <lineage>
        <taxon>Eukaryota</taxon>
        <taxon>Metazoa</taxon>
        <taxon>Chordata</taxon>
        <taxon>Craniata</taxon>
        <taxon>Vertebrata</taxon>
        <taxon>Euteleostomi</taxon>
        <taxon>Actinopterygii</taxon>
        <taxon>Neopterygii</taxon>
        <taxon>Teleostei</taxon>
        <taxon>Neoteleostei</taxon>
        <taxon>Acanthomorphata</taxon>
        <taxon>Eupercaria</taxon>
        <taxon>Tetraodontiformes</taxon>
        <taxon>Tetradontoidea</taxon>
        <taxon>Tetraodontidae</taxon>
        <taxon>Takifugu</taxon>
    </lineage>
</organism>
<evidence type="ECO:0000313" key="1">
    <source>
        <dbReference type="EMBL" id="TWW67437.1"/>
    </source>
</evidence>
<dbReference type="EMBL" id="RHFK02000012">
    <property type="protein sequence ID" value="TWW67437.1"/>
    <property type="molecule type" value="Genomic_DNA"/>
</dbReference>
<keyword evidence="2" id="KW-1185">Reference proteome</keyword>
<sequence>MLLKPKDLSSSCCWLWQPAVRGAQGERRGQDVSYMSESLARSSSAQCGLLGRSALHICFMSHTFPIWRSQEDRVLFPEANWSEAGRRAQNTSDSAFPAAGKDGDTSKSVFVQPLYKYPFSRLCLAEETALDWDSETIIGGSVLLGLLL</sequence>
<dbReference type="AlphaFoldDB" id="A0A5C6NP75"/>
<evidence type="ECO:0000313" key="2">
    <source>
        <dbReference type="Proteomes" id="UP000324091"/>
    </source>
</evidence>
<dbReference type="Proteomes" id="UP000324091">
    <property type="component" value="Chromosome 2"/>
</dbReference>